<name>A0A2S3ZM22_9MICO</name>
<feature type="transmembrane region" description="Helical" evidence="1">
    <location>
        <begin position="480"/>
        <end position="497"/>
    </location>
</feature>
<sequence>MPGLLIGVALGARRLTLLALAPLFTVTTVAVAAAGGQLVGIRWGVLPVLVSAVLLAAIVAGARALWRKRWPSLSVPDGRGTFVAAGAGLIFGLAAIGTRFTMIFGEPNHISQTFDNVFHLNAVRYILDTGSASPLTTGSLTYEFDGRTSFYPDMWHALVALLVDITGASIPVAVNVMNIAIAGVVWPLACLFLVRTVVGRRPIALLAAGVLSAGFAAFPSLMVDFGVLYPNLLAISLLPAALAAVALVAGFGVEPDLTVPARWFALAGLLPGLALAHPSTLMALIAFSVPIGVFGLIRRLRTLHARKAAVWSYALTGSIAIVSFGVAAAVLLVARPTSEAAFWGPRESVRSAVVATVTNSVVGQPADYLIAVLTVLGIIALIISRRQWWLIGSFLVAAGLYIVCASFPVGSFRYGLTGIWYNDSFRLAALMPAVVLPLAAIGVMWLAELVQSGVARVREGRTSADSEVSAGLATRRRGPLAGTIAGVVIVLILAIGTQTGEALQAATESGRESYAFAEDSPLLSPDELLLLERLDDEVPSDATVVGSPWTGASLVYALSDRRALLPAIFGERDSDTLLLMASLRDVTTDPSVCAAVNELDVDYALDFGPREVHGAENQIAGLADLDESPGLELIDREGDASLYKITACD</sequence>
<organism evidence="2 3">
    <name type="scientific">Cryobacterium zongtaii</name>
    <dbReference type="NCBI Taxonomy" id="1259217"/>
    <lineage>
        <taxon>Bacteria</taxon>
        <taxon>Bacillati</taxon>
        <taxon>Actinomycetota</taxon>
        <taxon>Actinomycetes</taxon>
        <taxon>Micrococcales</taxon>
        <taxon>Microbacteriaceae</taxon>
        <taxon>Cryobacterium</taxon>
    </lineage>
</organism>
<feature type="transmembrane region" description="Helical" evidence="1">
    <location>
        <begin position="309"/>
        <end position="334"/>
    </location>
</feature>
<protein>
    <recommendedName>
        <fullName evidence="4">Glycosyltransferase RgtA/B/C/D-like domain-containing protein</fullName>
    </recommendedName>
</protein>
<feature type="transmembrane region" description="Helical" evidence="1">
    <location>
        <begin position="388"/>
        <end position="409"/>
    </location>
</feature>
<evidence type="ECO:0000256" key="1">
    <source>
        <dbReference type="SAM" id="Phobius"/>
    </source>
</evidence>
<evidence type="ECO:0008006" key="4">
    <source>
        <dbReference type="Google" id="ProtNLM"/>
    </source>
</evidence>
<keyword evidence="1" id="KW-1133">Transmembrane helix</keyword>
<feature type="transmembrane region" description="Helical" evidence="1">
    <location>
        <begin position="232"/>
        <end position="253"/>
    </location>
</feature>
<keyword evidence="1" id="KW-0812">Transmembrane</keyword>
<comment type="caution">
    <text evidence="2">The sequence shown here is derived from an EMBL/GenBank/DDBJ whole genome shotgun (WGS) entry which is preliminary data.</text>
</comment>
<dbReference type="Proteomes" id="UP000237104">
    <property type="component" value="Unassembled WGS sequence"/>
</dbReference>
<feature type="transmembrane region" description="Helical" evidence="1">
    <location>
        <begin position="366"/>
        <end position="383"/>
    </location>
</feature>
<dbReference type="EMBL" id="PPXF01000019">
    <property type="protein sequence ID" value="POH69716.1"/>
    <property type="molecule type" value="Genomic_DNA"/>
</dbReference>
<reference evidence="2 3" key="1">
    <citation type="submission" date="2018-01" db="EMBL/GenBank/DDBJ databases">
        <title>Cryobacterium sp. nov., from glaciers in China.</title>
        <authorList>
            <person name="Liu Q."/>
            <person name="Xin Y.-H."/>
        </authorList>
    </citation>
    <scope>NUCLEOTIDE SEQUENCE [LARGE SCALE GENOMIC DNA]</scope>
    <source>
        <strain evidence="2 3">TMB1-8</strain>
    </source>
</reference>
<feature type="transmembrane region" description="Helical" evidence="1">
    <location>
        <begin position="179"/>
        <end position="198"/>
    </location>
</feature>
<evidence type="ECO:0000313" key="2">
    <source>
        <dbReference type="EMBL" id="POH69716.1"/>
    </source>
</evidence>
<feature type="transmembrane region" description="Helical" evidence="1">
    <location>
        <begin position="204"/>
        <end position="225"/>
    </location>
</feature>
<dbReference type="Pfam" id="PF20176">
    <property type="entry name" value="DUF6541"/>
    <property type="match status" value="1"/>
</dbReference>
<feature type="transmembrane region" description="Helical" evidence="1">
    <location>
        <begin position="78"/>
        <end position="97"/>
    </location>
</feature>
<feature type="transmembrane region" description="Helical" evidence="1">
    <location>
        <begin position="429"/>
        <end position="450"/>
    </location>
</feature>
<evidence type="ECO:0000313" key="3">
    <source>
        <dbReference type="Proteomes" id="UP000237104"/>
    </source>
</evidence>
<accession>A0A2S3ZM22</accession>
<gene>
    <name evidence="2" type="ORF">C3B59_05050</name>
</gene>
<dbReference type="InterPro" id="IPR046671">
    <property type="entry name" value="DUF6541"/>
</dbReference>
<dbReference type="AlphaFoldDB" id="A0A2S3ZM22"/>
<keyword evidence="1" id="KW-0472">Membrane</keyword>
<feature type="transmembrane region" description="Helical" evidence="1">
    <location>
        <begin position="44"/>
        <end position="66"/>
    </location>
</feature>
<proteinExistence type="predicted"/>
<feature type="transmembrane region" description="Helical" evidence="1">
    <location>
        <begin position="273"/>
        <end position="297"/>
    </location>
</feature>